<comment type="caution">
    <text evidence="5">The sequence shown here is derived from an EMBL/GenBank/DDBJ whole genome shotgun (WGS) entry which is preliminary data.</text>
</comment>
<dbReference type="EMBL" id="MBFR01000397">
    <property type="protein sequence ID" value="PVU88290.1"/>
    <property type="molecule type" value="Genomic_DNA"/>
</dbReference>
<dbReference type="SMART" id="SM00360">
    <property type="entry name" value="RRM"/>
    <property type="match status" value="1"/>
</dbReference>
<dbReference type="InterPro" id="IPR051847">
    <property type="entry name" value="RNA_proc/Spliceosome_comp"/>
</dbReference>
<dbReference type="InterPro" id="IPR012677">
    <property type="entry name" value="Nucleotide-bd_a/b_plait_sf"/>
</dbReference>
<dbReference type="Gene3D" id="3.30.70.330">
    <property type="match status" value="1"/>
</dbReference>
<keyword evidence="1 2" id="KW-0694">RNA-binding</keyword>
<dbReference type="PANTHER" id="PTHR45880">
    <property type="entry name" value="RNA-BINDING MOTIF PROTEIN, X-LINKED 2"/>
    <property type="match status" value="1"/>
</dbReference>
<accession>A0A2T9Y7G0</accession>
<reference evidence="5 6" key="1">
    <citation type="journal article" date="2018" name="MBio">
        <title>Comparative Genomics Reveals the Core Gene Toolbox for the Fungus-Insect Symbiosis.</title>
        <authorList>
            <person name="Wang Y."/>
            <person name="Stata M."/>
            <person name="Wang W."/>
            <person name="Stajich J.E."/>
            <person name="White M.M."/>
            <person name="Moncalvo J.M."/>
        </authorList>
    </citation>
    <scope>NUCLEOTIDE SEQUENCE [LARGE SCALE GENOMIC DNA]</scope>
    <source>
        <strain evidence="5 6">SWE-8-4</strain>
    </source>
</reference>
<dbReference type="GO" id="GO:0071013">
    <property type="term" value="C:catalytic step 2 spliceosome"/>
    <property type="evidence" value="ECO:0007669"/>
    <property type="project" value="TreeGrafter"/>
</dbReference>
<dbReference type="AlphaFoldDB" id="A0A2T9Y7G0"/>
<feature type="domain" description="RRM" evidence="4">
    <location>
        <begin position="33"/>
        <end position="111"/>
    </location>
</feature>
<protein>
    <recommendedName>
        <fullName evidence="4">RRM domain-containing protein</fullName>
    </recommendedName>
</protein>
<dbReference type="PROSITE" id="PS50102">
    <property type="entry name" value="RRM"/>
    <property type="match status" value="1"/>
</dbReference>
<sequence>MNVIKEINSITRKEIQHQIGLSGSWHDDYKDSAYVYIGGLPYELTEGDIICIFSQYGEIVNINLVKDKDSGKSKGFSFLQYEDQRSTILAVDNLNGAKVLGRTLRVDHVKNYKQPKLAEDDDNIDGPPMNALPKPIESRKVKDKDSRIDKMKKYGIDPEDPMAEYLYKKRKSEKSKLKKK</sequence>
<feature type="compositionally biased region" description="Basic and acidic residues" evidence="3">
    <location>
        <begin position="136"/>
        <end position="156"/>
    </location>
</feature>
<dbReference type="GO" id="GO:0003723">
    <property type="term" value="F:RNA binding"/>
    <property type="evidence" value="ECO:0007669"/>
    <property type="project" value="UniProtKB-UniRule"/>
</dbReference>
<dbReference type="InterPro" id="IPR000504">
    <property type="entry name" value="RRM_dom"/>
</dbReference>
<dbReference type="GO" id="GO:0071011">
    <property type="term" value="C:precatalytic spliceosome"/>
    <property type="evidence" value="ECO:0007669"/>
    <property type="project" value="TreeGrafter"/>
</dbReference>
<name>A0A2T9Y7G0_9FUNG</name>
<feature type="region of interest" description="Disordered" evidence="3">
    <location>
        <begin position="117"/>
        <end position="156"/>
    </location>
</feature>
<evidence type="ECO:0000256" key="2">
    <source>
        <dbReference type="PROSITE-ProRule" id="PRU00176"/>
    </source>
</evidence>
<evidence type="ECO:0000256" key="1">
    <source>
        <dbReference type="ARBA" id="ARBA00022884"/>
    </source>
</evidence>
<gene>
    <name evidence="5" type="ORF">BB561_005931</name>
</gene>
<dbReference type="FunFam" id="3.30.70.330:FF:000218">
    <property type="entry name" value="RNA-binding motif protein, X-linked 2"/>
    <property type="match status" value="1"/>
</dbReference>
<organism evidence="5 6">
    <name type="scientific">Smittium simulii</name>
    <dbReference type="NCBI Taxonomy" id="133385"/>
    <lineage>
        <taxon>Eukaryota</taxon>
        <taxon>Fungi</taxon>
        <taxon>Fungi incertae sedis</taxon>
        <taxon>Zoopagomycota</taxon>
        <taxon>Kickxellomycotina</taxon>
        <taxon>Harpellomycetes</taxon>
        <taxon>Harpellales</taxon>
        <taxon>Legeriomycetaceae</taxon>
        <taxon>Smittium</taxon>
    </lineage>
</organism>
<evidence type="ECO:0000313" key="6">
    <source>
        <dbReference type="Proteomes" id="UP000245383"/>
    </source>
</evidence>
<dbReference type="SUPFAM" id="SSF54928">
    <property type="entry name" value="RNA-binding domain, RBD"/>
    <property type="match status" value="1"/>
</dbReference>
<evidence type="ECO:0000259" key="4">
    <source>
        <dbReference type="PROSITE" id="PS50102"/>
    </source>
</evidence>
<evidence type="ECO:0000313" key="5">
    <source>
        <dbReference type="EMBL" id="PVU88290.1"/>
    </source>
</evidence>
<dbReference type="GO" id="GO:0000398">
    <property type="term" value="P:mRNA splicing, via spliceosome"/>
    <property type="evidence" value="ECO:0007669"/>
    <property type="project" value="InterPro"/>
</dbReference>
<dbReference type="GO" id="GO:0005654">
    <property type="term" value="C:nucleoplasm"/>
    <property type="evidence" value="ECO:0007669"/>
    <property type="project" value="UniProtKB-ARBA"/>
</dbReference>
<dbReference type="STRING" id="133385.A0A2T9Y7G0"/>
<dbReference type="GO" id="GO:0005686">
    <property type="term" value="C:U2 snRNP"/>
    <property type="evidence" value="ECO:0007669"/>
    <property type="project" value="TreeGrafter"/>
</dbReference>
<dbReference type="InterPro" id="IPR045844">
    <property type="entry name" value="RRM_Ist3-like"/>
</dbReference>
<proteinExistence type="predicted"/>
<dbReference type="CDD" id="cd12411">
    <property type="entry name" value="RRM_ist3_like"/>
    <property type="match status" value="1"/>
</dbReference>
<dbReference type="Proteomes" id="UP000245383">
    <property type="component" value="Unassembled WGS sequence"/>
</dbReference>
<dbReference type="OrthoDB" id="2573941at2759"/>
<dbReference type="InterPro" id="IPR035979">
    <property type="entry name" value="RBD_domain_sf"/>
</dbReference>
<dbReference type="Pfam" id="PF00076">
    <property type="entry name" value="RRM_1"/>
    <property type="match status" value="1"/>
</dbReference>
<evidence type="ECO:0000256" key="3">
    <source>
        <dbReference type="SAM" id="MobiDB-lite"/>
    </source>
</evidence>
<keyword evidence="6" id="KW-1185">Reference proteome</keyword>
<dbReference type="PANTHER" id="PTHR45880:SF1">
    <property type="entry name" value="RNA-BINDING MOTIF PROTEIN, X-LINKED 2"/>
    <property type="match status" value="1"/>
</dbReference>